<gene>
    <name evidence="1" type="ORF">HNR15_000294</name>
</gene>
<dbReference type="Proteomes" id="UP000571817">
    <property type="component" value="Unassembled WGS sequence"/>
</dbReference>
<name>A0A853DEH6_9MICO</name>
<accession>A0A853DEH6</accession>
<evidence type="ECO:0000313" key="2">
    <source>
        <dbReference type="Proteomes" id="UP000571817"/>
    </source>
</evidence>
<dbReference type="AlphaFoldDB" id="A0A853DEH6"/>
<sequence length="57" mass="6479">MATDKVKKIVIWAVFIFLLYAIFTDPGHSAGIVHNIWSILRSGVQHVGDFYHDILHS</sequence>
<evidence type="ECO:0000313" key="1">
    <source>
        <dbReference type="EMBL" id="NYJ73331.1"/>
    </source>
</evidence>
<keyword evidence="2" id="KW-1185">Reference proteome</keyword>
<comment type="caution">
    <text evidence="1">The sequence shown here is derived from an EMBL/GenBank/DDBJ whole genome shotgun (WGS) entry which is preliminary data.</text>
</comment>
<dbReference type="RefSeq" id="WP_179478521.1">
    <property type="nucleotide sequence ID" value="NZ_JACCFW010000001.1"/>
</dbReference>
<proteinExistence type="predicted"/>
<organism evidence="1 2">
    <name type="scientific">Allobranchiibius huperziae</name>
    <dbReference type="NCBI Taxonomy" id="1874116"/>
    <lineage>
        <taxon>Bacteria</taxon>
        <taxon>Bacillati</taxon>
        <taxon>Actinomycetota</taxon>
        <taxon>Actinomycetes</taxon>
        <taxon>Micrococcales</taxon>
        <taxon>Dermacoccaceae</taxon>
        <taxon>Allobranchiibius</taxon>
    </lineage>
</organism>
<reference evidence="1 2" key="1">
    <citation type="submission" date="2020-07" db="EMBL/GenBank/DDBJ databases">
        <title>Sequencing the genomes of 1000 actinobacteria strains.</title>
        <authorList>
            <person name="Klenk H.-P."/>
        </authorList>
    </citation>
    <scope>NUCLEOTIDE SEQUENCE [LARGE SCALE GENOMIC DNA]</scope>
    <source>
        <strain evidence="1 2">DSM 29531</strain>
    </source>
</reference>
<dbReference type="EMBL" id="JACCFW010000001">
    <property type="protein sequence ID" value="NYJ73331.1"/>
    <property type="molecule type" value="Genomic_DNA"/>
</dbReference>
<protein>
    <submittedName>
        <fullName evidence="1">Uncharacterized protein</fullName>
    </submittedName>
</protein>